<dbReference type="Proteomes" id="UP000288216">
    <property type="component" value="Unassembled WGS sequence"/>
</dbReference>
<evidence type="ECO:0000313" key="3">
    <source>
        <dbReference type="Proteomes" id="UP000288216"/>
    </source>
</evidence>
<feature type="compositionally biased region" description="Low complexity" evidence="1">
    <location>
        <begin position="65"/>
        <end position="81"/>
    </location>
</feature>
<reference evidence="2 3" key="1">
    <citation type="journal article" date="2018" name="Nat. Ecol. Evol.">
        <title>Shark genomes provide insights into elasmobranch evolution and the origin of vertebrates.</title>
        <authorList>
            <person name="Hara Y"/>
            <person name="Yamaguchi K"/>
            <person name="Onimaru K"/>
            <person name="Kadota M"/>
            <person name="Koyanagi M"/>
            <person name="Keeley SD"/>
            <person name="Tatsumi K"/>
            <person name="Tanaka K"/>
            <person name="Motone F"/>
            <person name="Kageyama Y"/>
            <person name="Nozu R"/>
            <person name="Adachi N"/>
            <person name="Nishimura O"/>
            <person name="Nakagawa R"/>
            <person name="Tanegashima C"/>
            <person name="Kiyatake I"/>
            <person name="Matsumoto R"/>
            <person name="Murakumo K"/>
            <person name="Nishida K"/>
            <person name="Terakita A"/>
            <person name="Kuratani S"/>
            <person name="Sato K"/>
            <person name="Hyodo S Kuraku.S."/>
        </authorList>
    </citation>
    <scope>NUCLEOTIDE SEQUENCE [LARGE SCALE GENOMIC DNA]</scope>
</reference>
<comment type="caution">
    <text evidence="2">The sequence shown here is derived from an EMBL/GenBank/DDBJ whole genome shotgun (WGS) entry which is preliminary data.</text>
</comment>
<dbReference type="EMBL" id="BFAA01124992">
    <property type="protein sequence ID" value="GCB85039.1"/>
    <property type="molecule type" value="Genomic_DNA"/>
</dbReference>
<feature type="region of interest" description="Disordered" evidence="1">
    <location>
        <begin position="63"/>
        <end position="90"/>
    </location>
</feature>
<protein>
    <submittedName>
        <fullName evidence="2">Uncharacterized protein</fullName>
    </submittedName>
</protein>
<feature type="region of interest" description="Disordered" evidence="1">
    <location>
        <begin position="1"/>
        <end position="35"/>
    </location>
</feature>
<proteinExistence type="predicted"/>
<feature type="compositionally biased region" description="Acidic residues" evidence="1">
    <location>
        <begin position="9"/>
        <end position="35"/>
    </location>
</feature>
<evidence type="ECO:0000256" key="1">
    <source>
        <dbReference type="SAM" id="MobiDB-lite"/>
    </source>
</evidence>
<name>A0A401QI22_SCYTO</name>
<organism evidence="2 3">
    <name type="scientific">Scyliorhinus torazame</name>
    <name type="common">Cloudy catshark</name>
    <name type="synonym">Catulus torazame</name>
    <dbReference type="NCBI Taxonomy" id="75743"/>
    <lineage>
        <taxon>Eukaryota</taxon>
        <taxon>Metazoa</taxon>
        <taxon>Chordata</taxon>
        <taxon>Craniata</taxon>
        <taxon>Vertebrata</taxon>
        <taxon>Chondrichthyes</taxon>
        <taxon>Elasmobranchii</taxon>
        <taxon>Galeomorphii</taxon>
        <taxon>Galeoidea</taxon>
        <taxon>Carcharhiniformes</taxon>
        <taxon>Scyliorhinidae</taxon>
        <taxon>Scyliorhinus</taxon>
    </lineage>
</organism>
<keyword evidence="3" id="KW-1185">Reference proteome</keyword>
<accession>A0A401QI22</accession>
<dbReference type="AlphaFoldDB" id="A0A401QI22"/>
<evidence type="ECO:0000313" key="2">
    <source>
        <dbReference type="EMBL" id="GCB85039.1"/>
    </source>
</evidence>
<sequence length="90" mass="9643">MAEGILSDYLDEDVETDSGEEESGTLDEGDAESLDEEAMMERKLNYIDRLSDTMGKLRLDELLPESSTSEAGAEGSGMSKSISAENGGKC</sequence>
<gene>
    <name evidence="2" type="ORF">scyTo_0025772</name>
</gene>